<dbReference type="PANTHER" id="PTHR33545:SF5">
    <property type="entry name" value="UPF0750 MEMBRANE PROTEIN YITT"/>
    <property type="match status" value="1"/>
</dbReference>
<dbReference type="Proteomes" id="UP000077552">
    <property type="component" value="Unassembled WGS sequence"/>
</dbReference>
<name>A0A1A9LIX7_9FLAO</name>
<evidence type="ECO:0000313" key="8">
    <source>
        <dbReference type="Proteomes" id="UP000077552"/>
    </source>
</evidence>
<evidence type="ECO:0000256" key="3">
    <source>
        <dbReference type="ARBA" id="ARBA00022692"/>
    </source>
</evidence>
<feature type="transmembrane region" description="Helical" evidence="6">
    <location>
        <begin position="60"/>
        <end position="79"/>
    </location>
</feature>
<comment type="caution">
    <text evidence="7">The sequence shown here is derived from an EMBL/GenBank/DDBJ whole genome shotgun (WGS) entry which is preliminary data.</text>
</comment>
<gene>
    <name evidence="7" type="ORF">A7A78_00700</name>
</gene>
<keyword evidence="3 6" id="KW-0812">Transmembrane</keyword>
<feature type="transmembrane region" description="Helical" evidence="6">
    <location>
        <begin position="161"/>
        <end position="180"/>
    </location>
</feature>
<dbReference type="InterPro" id="IPR003740">
    <property type="entry name" value="YitT"/>
</dbReference>
<dbReference type="STRING" id="1385699.A7A78_00700"/>
<keyword evidence="5 6" id="KW-0472">Membrane</keyword>
<dbReference type="InterPro" id="IPR051461">
    <property type="entry name" value="UPF0750_membrane"/>
</dbReference>
<evidence type="ECO:0000256" key="4">
    <source>
        <dbReference type="ARBA" id="ARBA00022989"/>
    </source>
</evidence>
<dbReference type="PANTHER" id="PTHR33545">
    <property type="entry name" value="UPF0750 MEMBRANE PROTEIN YITT-RELATED"/>
    <property type="match status" value="1"/>
</dbReference>
<evidence type="ECO:0008006" key="9">
    <source>
        <dbReference type="Google" id="ProtNLM"/>
    </source>
</evidence>
<dbReference type="EMBL" id="LXIE01000001">
    <property type="protein sequence ID" value="OAD92465.1"/>
    <property type="molecule type" value="Genomic_DNA"/>
</dbReference>
<evidence type="ECO:0000256" key="5">
    <source>
        <dbReference type="ARBA" id="ARBA00023136"/>
    </source>
</evidence>
<dbReference type="OrthoDB" id="1422399at2"/>
<organism evidence="7 8">
    <name type="scientific">Aequorivita soesokkakensis</name>
    <dbReference type="NCBI Taxonomy" id="1385699"/>
    <lineage>
        <taxon>Bacteria</taxon>
        <taxon>Pseudomonadati</taxon>
        <taxon>Bacteroidota</taxon>
        <taxon>Flavobacteriia</taxon>
        <taxon>Flavobacteriales</taxon>
        <taxon>Flavobacteriaceae</taxon>
        <taxon>Aequorivita</taxon>
    </lineage>
</organism>
<evidence type="ECO:0000256" key="6">
    <source>
        <dbReference type="SAM" id="Phobius"/>
    </source>
</evidence>
<evidence type="ECO:0000256" key="1">
    <source>
        <dbReference type="ARBA" id="ARBA00004651"/>
    </source>
</evidence>
<dbReference type="AlphaFoldDB" id="A0A1A9LIX7"/>
<protein>
    <recommendedName>
        <fullName evidence="9">DUF2179 domain-containing protein</fullName>
    </recommendedName>
</protein>
<dbReference type="GO" id="GO:0005886">
    <property type="term" value="C:plasma membrane"/>
    <property type="evidence" value="ECO:0007669"/>
    <property type="project" value="UniProtKB-SubCell"/>
</dbReference>
<evidence type="ECO:0000313" key="7">
    <source>
        <dbReference type="EMBL" id="OAD92465.1"/>
    </source>
</evidence>
<feature type="transmembrane region" description="Helical" evidence="6">
    <location>
        <begin position="91"/>
        <end position="108"/>
    </location>
</feature>
<accession>A0A1A9LIX7</accession>
<sequence>MKRVFAIKLEKQIVLTELKSYTYVFLGSLLLSIAYALLIIPHHIVPGGILGLSIVIKELTGFSVGWIALLINIPLLLWGTKVLGAKTGVKTLFSMVLVSFYIDLITSLTDGRVFINDVLMSSVFGGVIIGVAVAIVMNAGATTGGNDILVRILSTKIRLPYNQLILIVDGIVILLGTVVFADFTMAAYSIVAIIAISKTIEYFMKKSVQNKTILVFSDKNLLIQEEILLNRKSTDGILKLIHHDSNEKMILVTKNTKKLEVVKNIIHKIDPNANITVLESNNIMA</sequence>
<keyword evidence="8" id="KW-1185">Reference proteome</keyword>
<keyword evidence="4 6" id="KW-1133">Transmembrane helix</keyword>
<feature type="transmembrane region" description="Helical" evidence="6">
    <location>
        <begin position="120"/>
        <end position="140"/>
    </location>
</feature>
<feature type="transmembrane region" description="Helical" evidence="6">
    <location>
        <begin position="21"/>
        <end position="40"/>
    </location>
</feature>
<proteinExistence type="predicted"/>
<reference evidence="7 8" key="1">
    <citation type="submission" date="2016-05" db="EMBL/GenBank/DDBJ databases">
        <title>Genome sequencing of Vitellibacter soesokkakensis RSSK-12.</title>
        <authorList>
            <person name="Thevarajoo S."/>
            <person name="Selvaratnam C."/>
            <person name="Goh K.M."/>
            <person name="Chan K.-G."/>
            <person name="Chong C.S."/>
        </authorList>
    </citation>
    <scope>NUCLEOTIDE SEQUENCE [LARGE SCALE GENOMIC DNA]</scope>
    <source>
        <strain evidence="7 8">RSSK-12</strain>
    </source>
</reference>
<dbReference type="RefSeq" id="WP_068760254.1">
    <property type="nucleotide sequence ID" value="NZ_LXIE01000001.1"/>
</dbReference>
<evidence type="ECO:0000256" key="2">
    <source>
        <dbReference type="ARBA" id="ARBA00022475"/>
    </source>
</evidence>
<dbReference type="Pfam" id="PF02588">
    <property type="entry name" value="YitT_membrane"/>
    <property type="match status" value="1"/>
</dbReference>
<dbReference type="PIRSF" id="PIRSF006483">
    <property type="entry name" value="Membrane_protein_YitT"/>
    <property type="match status" value="1"/>
</dbReference>
<keyword evidence="2" id="KW-1003">Cell membrane</keyword>
<feature type="transmembrane region" description="Helical" evidence="6">
    <location>
        <begin position="186"/>
        <end position="204"/>
    </location>
</feature>
<comment type="subcellular location">
    <subcellularLocation>
        <location evidence="1">Cell membrane</location>
        <topology evidence="1">Multi-pass membrane protein</topology>
    </subcellularLocation>
</comment>